<dbReference type="PANTHER" id="PTHR31884:SF1">
    <property type="entry name" value="POLYGALACTURONASE"/>
    <property type="match status" value="1"/>
</dbReference>
<keyword evidence="3 12" id="KW-0732">Signal</keyword>
<evidence type="ECO:0000256" key="2">
    <source>
        <dbReference type="ARBA" id="ARBA00012736"/>
    </source>
</evidence>
<dbReference type="InterPro" id="IPR006626">
    <property type="entry name" value="PbH1"/>
</dbReference>
<feature type="signal peptide" evidence="12">
    <location>
        <begin position="1"/>
        <end position="21"/>
    </location>
</feature>
<evidence type="ECO:0000256" key="9">
    <source>
        <dbReference type="ARBA" id="ARBA00034074"/>
    </source>
</evidence>
<dbReference type="EMBL" id="JARKIE010000033">
    <property type="protein sequence ID" value="KAJ7696804.1"/>
    <property type="molecule type" value="Genomic_DNA"/>
</dbReference>
<dbReference type="Pfam" id="PF00295">
    <property type="entry name" value="Glyco_hydro_28"/>
    <property type="match status" value="1"/>
</dbReference>
<accession>A0AAD7DS61</accession>
<evidence type="ECO:0000256" key="6">
    <source>
        <dbReference type="ARBA" id="ARBA00023157"/>
    </source>
</evidence>
<evidence type="ECO:0000256" key="1">
    <source>
        <dbReference type="ARBA" id="ARBA00008834"/>
    </source>
</evidence>
<evidence type="ECO:0000313" key="13">
    <source>
        <dbReference type="EMBL" id="KAJ7696804.1"/>
    </source>
</evidence>
<keyword evidence="6" id="KW-1015">Disulfide bond</keyword>
<evidence type="ECO:0000256" key="4">
    <source>
        <dbReference type="ARBA" id="ARBA00022737"/>
    </source>
</evidence>
<evidence type="ECO:0000256" key="12">
    <source>
        <dbReference type="SAM" id="SignalP"/>
    </source>
</evidence>
<dbReference type="GO" id="GO:0005576">
    <property type="term" value="C:extracellular region"/>
    <property type="evidence" value="ECO:0007669"/>
    <property type="project" value="TreeGrafter"/>
</dbReference>
<protein>
    <recommendedName>
        <fullName evidence="2">endo-polygalacturonase</fullName>
        <ecNumber evidence="2">3.2.1.15</ecNumber>
    </recommendedName>
</protein>
<comment type="catalytic activity">
    <reaction evidence="9">
        <text>(1,4-alpha-D-galacturonosyl)n+m + H2O = (1,4-alpha-D-galacturonosyl)n + (1,4-alpha-D-galacturonosyl)m.</text>
        <dbReference type="EC" id="3.2.1.15"/>
    </reaction>
</comment>
<dbReference type="EC" id="3.2.1.15" evidence="2"/>
<gene>
    <name evidence="13" type="ORF">B0H17DRAFT_1329101</name>
</gene>
<dbReference type="InterPro" id="IPR011050">
    <property type="entry name" value="Pectin_lyase_fold/virulence"/>
</dbReference>
<feature type="active site" evidence="10">
    <location>
        <position position="223"/>
    </location>
</feature>
<dbReference type="PANTHER" id="PTHR31884">
    <property type="entry name" value="POLYGALACTURONASE"/>
    <property type="match status" value="1"/>
</dbReference>
<proteinExistence type="inferred from homology"/>
<dbReference type="InterPro" id="IPR012334">
    <property type="entry name" value="Pectin_lyas_fold"/>
</dbReference>
<evidence type="ECO:0000256" key="7">
    <source>
        <dbReference type="ARBA" id="ARBA00023295"/>
    </source>
</evidence>
<organism evidence="13 14">
    <name type="scientific">Mycena rosella</name>
    <name type="common">Pink bonnet</name>
    <name type="synonym">Agaricus rosellus</name>
    <dbReference type="NCBI Taxonomy" id="1033263"/>
    <lineage>
        <taxon>Eukaryota</taxon>
        <taxon>Fungi</taxon>
        <taxon>Dikarya</taxon>
        <taxon>Basidiomycota</taxon>
        <taxon>Agaricomycotina</taxon>
        <taxon>Agaricomycetes</taxon>
        <taxon>Agaricomycetidae</taxon>
        <taxon>Agaricales</taxon>
        <taxon>Marasmiineae</taxon>
        <taxon>Mycenaceae</taxon>
        <taxon>Mycena</taxon>
    </lineage>
</organism>
<keyword evidence="5 11" id="KW-0378">Hydrolase</keyword>
<evidence type="ECO:0000256" key="3">
    <source>
        <dbReference type="ARBA" id="ARBA00022729"/>
    </source>
</evidence>
<feature type="non-terminal residue" evidence="13">
    <location>
        <position position="1"/>
    </location>
</feature>
<reference evidence="13" key="1">
    <citation type="submission" date="2023-03" db="EMBL/GenBank/DDBJ databases">
        <title>Massive genome expansion in bonnet fungi (Mycena s.s.) driven by repeated elements and novel gene families across ecological guilds.</title>
        <authorList>
            <consortium name="Lawrence Berkeley National Laboratory"/>
            <person name="Harder C.B."/>
            <person name="Miyauchi S."/>
            <person name="Viragh M."/>
            <person name="Kuo A."/>
            <person name="Thoen E."/>
            <person name="Andreopoulos B."/>
            <person name="Lu D."/>
            <person name="Skrede I."/>
            <person name="Drula E."/>
            <person name="Henrissat B."/>
            <person name="Morin E."/>
            <person name="Kohler A."/>
            <person name="Barry K."/>
            <person name="LaButti K."/>
            <person name="Morin E."/>
            <person name="Salamov A."/>
            <person name="Lipzen A."/>
            <person name="Mereny Z."/>
            <person name="Hegedus B."/>
            <person name="Baldrian P."/>
            <person name="Stursova M."/>
            <person name="Weitz H."/>
            <person name="Taylor A."/>
            <person name="Grigoriev I.V."/>
            <person name="Nagy L.G."/>
            <person name="Martin F."/>
            <person name="Kauserud H."/>
        </authorList>
    </citation>
    <scope>NUCLEOTIDE SEQUENCE</scope>
    <source>
        <strain evidence="13">CBHHK067</strain>
    </source>
</reference>
<dbReference type="InterPro" id="IPR000743">
    <property type="entry name" value="Glyco_hydro_28"/>
</dbReference>
<evidence type="ECO:0000256" key="10">
    <source>
        <dbReference type="PROSITE-ProRule" id="PRU10052"/>
    </source>
</evidence>
<dbReference type="GO" id="GO:0004650">
    <property type="term" value="F:polygalacturonase activity"/>
    <property type="evidence" value="ECO:0007669"/>
    <property type="project" value="UniProtKB-EC"/>
</dbReference>
<comment type="similarity">
    <text evidence="1 11">Belongs to the glycosyl hydrolase 28 family.</text>
</comment>
<evidence type="ECO:0000256" key="11">
    <source>
        <dbReference type="RuleBase" id="RU361169"/>
    </source>
</evidence>
<evidence type="ECO:0000256" key="8">
    <source>
        <dbReference type="ARBA" id="ARBA00023316"/>
    </source>
</evidence>
<name>A0AAD7DS61_MYCRO</name>
<sequence>MPSFAAIVALAAASAITRTRASITRPAHPTHCIVNSVASAANLSNCTSVDIHAFDVPAGETITIAAAPGASVAMAGDITFLQTNATGPLITFQTTDILFNGHRHKIDGNGPLYWDGQGTNGGVAKPHPFVKFKGSGVFTDVTVLNSPAQAVSVGTTGPTIIRSVLVNNSAGNAGNLGHNTDGFDISASNLTLSGCVVDNQDDCIAINSGRALVIEDMTCVGSHGISIGSIATNKSVSDVRISRNTVRGGLYGLRIKVDAVAVNASVSNVLYDSNTVSGITEFGVLITQSYPNDDTIPGTGAPISGISFLGGRTHVSVDTDAFTVVVDCGACSGIWDFSDLHATGGNGSRIAPDNARIF</sequence>
<feature type="chain" id="PRO_5041905886" description="endo-polygalacturonase" evidence="12">
    <location>
        <begin position="22"/>
        <end position="358"/>
    </location>
</feature>
<evidence type="ECO:0000256" key="5">
    <source>
        <dbReference type="ARBA" id="ARBA00022801"/>
    </source>
</evidence>
<dbReference type="SUPFAM" id="SSF51126">
    <property type="entry name" value="Pectin lyase-like"/>
    <property type="match status" value="1"/>
</dbReference>
<dbReference type="SMART" id="SM00710">
    <property type="entry name" value="PbH1"/>
    <property type="match status" value="5"/>
</dbReference>
<evidence type="ECO:0000313" key="14">
    <source>
        <dbReference type="Proteomes" id="UP001221757"/>
    </source>
</evidence>
<dbReference type="GO" id="GO:0045490">
    <property type="term" value="P:pectin catabolic process"/>
    <property type="evidence" value="ECO:0007669"/>
    <property type="project" value="TreeGrafter"/>
</dbReference>
<keyword evidence="7 11" id="KW-0326">Glycosidase</keyword>
<dbReference type="GO" id="GO:0071555">
    <property type="term" value="P:cell wall organization"/>
    <property type="evidence" value="ECO:0007669"/>
    <property type="project" value="UniProtKB-KW"/>
</dbReference>
<dbReference type="PROSITE" id="PS00502">
    <property type="entry name" value="POLYGALACTURONASE"/>
    <property type="match status" value="1"/>
</dbReference>
<keyword evidence="4" id="KW-0677">Repeat</keyword>
<dbReference type="AlphaFoldDB" id="A0AAD7DS61"/>
<keyword evidence="8" id="KW-0961">Cell wall biogenesis/degradation</keyword>
<dbReference type="Proteomes" id="UP001221757">
    <property type="component" value="Unassembled WGS sequence"/>
</dbReference>
<dbReference type="InterPro" id="IPR050434">
    <property type="entry name" value="Glycosyl_hydrlase_28"/>
</dbReference>
<keyword evidence="14" id="KW-1185">Reference proteome</keyword>
<comment type="caution">
    <text evidence="13">The sequence shown here is derived from an EMBL/GenBank/DDBJ whole genome shotgun (WGS) entry which is preliminary data.</text>
</comment>
<dbReference type="Gene3D" id="2.160.20.10">
    <property type="entry name" value="Single-stranded right-handed beta-helix, Pectin lyase-like"/>
    <property type="match status" value="1"/>
</dbReference>